<dbReference type="Proteomes" id="UP001152795">
    <property type="component" value="Unassembled WGS sequence"/>
</dbReference>
<accession>A0A7D9LT75</accession>
<dbReference type="AlphaFoldDB" id="A0A7D9LT75"/>
<reference evidence="2" key="1">
    <citation type="submission" date="2020-04" db="EMBL/GenBank/DDBJ databases">
        <authorList>
            <person name="Alioto T."/>
            <person name="Alioto T."/>
            <person name="Gomez Garrido J."/>
        </authorList>
    </citation>
    <scope>NUCLEOTIDE SEQUENCE</scope>
    <source>
        <strain evidence="2">A484AB</strain>
    </source>
</reference>
<feature type="region of interest" description="Disordered" evidence="1">
    <location>
        <begin position="1"/>
        <end position="25"/>
    </location>
</feature>
<evidence type="ECO:0000256" key="1">
    <source>
        <dbReference type="SAM" id="MobiDB-lite"/>
    </source>
</evidence>
<evidence type="ECO:0000313" key="2">
    <source>
        <dbReference type="EMBL" id="CAB4038717.1"/>
    </source>
</evidence>
<proteinExistence type="predicted"/>
<dbReference type="EMBL" id="CACRXK020024498">
    <property type="protein sequence ID" value="CAB4038717.1"/>
    <property type="molecule type" value="Genomic_DNA"/>
</dbReference>
<sequence length="187" mass="21495">MAASRKNQGNVITSEEKPTDNLPVCVNKDHMGGKAHSTEQCISGINIFNNCISEIINQNTVNDVAGQKEIYDSKFKTVDINELPIRSRHALFSRACPHDRHDPDLTKNTDCQIHHRDRESSRIPVKGLTKKFRKSRLLRKQLKHNIKRSVPRSSQLHYIVWNLCRKNTCHMKRVPDDIYCPTTKVGK</sequence>
<name>A0A7D9LT75_PARCT</name>
<protein>
    <submittedName>
        <fullName evidence="2">Uncharacterized protein</fullName>
    </submittedName>
</protein>
<gene>
    <name evidence="2" type="ORF">PACLA_8A033579</name>
</gene>
<comment type="caution">
    <text evidence="2">The sequence shown here is derived from an EMBL/GenBank/DDBJ whole genome shotgun (WGS) entry which is preliminary data.</text>
</comment>
<feature type="compositionally biased region" description="Polar residues" evidence="1">
    <location>
        <begin position="1"/>
        <end position="13"/>
    </location>
</feature>
<organism evidence="2 3">
    <name type="scientific">Paramuricea clavata</name>
    <name type="common">Red gorgonian</name>
    <name type="synonym">Violescent sea-whip</name>
    <dbReference type="NCBI Taxonomy" id="317549"/>
    <lineage>
        <taxon>Eukaryota</taxon>
        <taxon>Metazoa</taxon>
        <taxon>Cnidaria</taxon>
        <taxon>Anthozoa</taxon>
        <taxon>Octocorallia</taxon>
        <taxon>Malacalcyonacea</taxon>
        <taxon>Plexauridae</taxon>
        <taxon>Paramuricea</taxon>
    </lineage>
</organism>
<keyword evidence="3" id="KW-1185">Reference proteome</keyword>
<evidence type="ECO:0000313" key="3">
    <source>
        <dbReference type="Proteomes" id="UP001152795"/>
    </source>
</evidence>